<dbReference type="AlphaFoldDB" id="A0AAV6ZEG7"/>
<gene>
    <name evidence="1" type="ORF">GDO81_020378</name>
</gene>
<dbReference type="EMBL" id="WNYA01001443">
    <property type="protein sequence ID" value="KAG8545750.1"/>
    <property type="molecule type" value="Genomic_DNA"/>
</dbReference>
<name>A0AAV6ZEG7_ENGPU</name>
<reference evidence="1" key="1">
    <citation type="thesis" date="2020" institute="ProQuest LLC" country="789 East Eisenhower Parkway, Ann Arbor, MI, USA">
        <title>Comparative Genomics and Chromosome Evolution.</title>
        <authorList>
            <person name="Mudd A.B."/>
        </authorList>
    </citation>
    <scope>NUCLEOTIDE SEQUENCE</scope>
    <source>
        <strain evidence="1">237g6f4</strain>
        <tissue evidence="1">Blood</tissue>
    </source>
</reference>
<protein>
    <submittedName>
        <fullName evidence="1">Uncharacterized protein</fullName>
    </submittedName>
</protein>
<proteinExistence type="predicted"/>
<evidence type="ECO:0000313" key="2">
    <source>
        <dbReference type="Proteomes" id="UP000824782"/>
    </source>
</evidence>
<comment type="caution">
    <text evidence="1">The sequence shown here is derived from an EMBL/GenBank/DDBJ whole genome shotgun (WGS) entry which is preliminary data.</text>
</comment>
<organism evidence="1 2">
    <name type="scientific">Engystomops pustulosus</name>
    <name type="common">Tungara frog</name>
    <name type="synonym">Physalaemus pustulosus</name>
    <dbReference type="NCBI Taxonomy" id="76066"/>
    <lineage>
        <taxon>Eukaryota</taxon>
        <taxon>Metazoa</taxon>
        <taxon>Chordata</taxon>
        <taxon>Craniata</taxon>
        <taxon>Vertebrata</taxon>
        <taxon>Euteleostomi</taxon>
        <taxon>Amphibia</taxon>
        <taxon>Batrachia</taxon>
        <taxon>Anura</taxon>
        <taxon>Neobatrachia</taxon>
        <taxon>Hyloidea</taxon>
        <taxon>Leptodactylidae</taxon>
        <taxon>Leiuperinae</taxon>
        <taxon>Engystomops</taxon>
    </lineage>
</organism>
<accession>A0AAV6ZEG7</accession>
<sequence>MKAPIVVRRMDGPVPIWQTKVTSPFPTSILSALQYPMLLPETRTACTVEVVHFTRLAGLWNKNRDYKDNFIFERNEKQDPCHQVPRKVYRESMRAKIMCPYKVGCYLVNWAHLRKTQ</sequence>
<evidence type="ECO:0000313" key="1">
    <source>
        <dbReference type="EMBL" id="KAG8545750.1"/>
    </source>
</evidence>
<keyword evidence="2" id="KW-1185">Reference proteome</keyword>
<dbReference type="Proteomes" id="UP000824782">
    <property type="component" value="Unassembled WGS sequence"/>
</dbReference>